<dbReference type="EMBL" id="LR796272">
    <property type="protein sequence ID" value="CAB4132791.1"/>
    <property type="molecule type" value="Genomic_DNA"/>
</dbReference>
<dbReference type="Gene3D" id="1.10.530.10">
    <property type="match status" value="1"/>
</dbReference>
<evidence type="ECO:0000313" key="2">
    <source>
        <dbReference type="EMBL" id="CAB4132791.1"/>
    </source>
</evidence>
<protein>
    <submittedName>
        <fullName evidence="2">COG3179 Predicted chitinase</fullName>
    </submittedName>
</protein>
<dbReference type="GO" id="GO:0004568">
    <property type="term" value="F:chitinase activity"/>
    <property type="evidence" value="ECO:0007669"/>
    <property type="project" value="InterPro"/>
</dbReference>
<accession>A0A6J5LF34</accession>
<dbReference type="PANTHER" id="PTHR34408:SF1">
    <property type="entry name" value="GLYCOSYL HYDROLASE FAMILY 19 DOMAIN-CONTAINING PROTEIN HI_1415"/>
    <property type="match status" value="1"/>
</dbReference>
<dbReference type="GO" id="GO:0016998">
    <property type="term" value="P:cell wall macromolecule catabolic process"/>
    <property type="evidence" value="ECO:0007669"/>
    <property type="project" value="InterPro"/>
</dbReference>
<organism evidence="2">
    <name type="scientific">uncultured Caudovirales phage</name>
    <dbReference type="NCBI Taxonomy" id="2100421"/>
    <lineage>
        <taxon>Viruses</taxon>
        <taxon>Duplodnaviria</taxon>
        <taxon>Heunggongvirae</taxon>
        <taxon>Uroviricota</taxon>
        <taxon>Caudoviricetes</taxon>
        <taxon>Peduoviridae</taxon>
        <taxon>Maltschvirus</taxon>
        <taxon>Maltschvirus maltsch</taxon>
    </lineage>
</organism>
<proteinExistence type="predicted"/>
<gene>
    <name evidence="2" type="ORF">UFOVP251_12</name>
</gene>
<dbReference type="GO" id="GO:0006032">
    <property type="term" value="P:chitin catabolic process"/>
    <property type="evidence" value="ECO:0007669"/>
    <property type="project" value="InterPro"/>
</dbReference>
<dbReference type="PANTHER" id="PTHR34408">
    <property type="entry name" value="FAMILY PROTEIN, PUTATIVE-RELATED"/>
    <property type="match status" value="1"/>
</dbReference>
<dbReference type="InterPro" id="IPR000726">
    <property type="entry name" value="Glyco_hydro_19_cat"/>
</dbReference>
<dbReference type="InterPro" id="IPR052354">
    <property type="entry name" value="Cell_Wall_Dynamics_Protein"/>
</dbReference>
<sequence length="195" mass="22197">MNAFQLQKLGIDPVWVEPLNNTFIKFGIFSPKEQASFIGQASHESGHFRMLEENLNYKAETLMKLWPKRFPSLEEANKYARQPQKIANHIYCNRMGNRDEASGDGWRFRGGGLFQLTGHDNYWHCGQALGVDLVMQPELVRQPLHAALSAGWFWQTHKCGTLVDNPEQMCRRINGGLIGLDDRIKQTQLAVAVLS</sequence>
<reference evidence="2" key="1">
    <citation type="submission" date="2020-04" db="EMBL/GenBank/DDBJ databases">
        <authorList>
            <person name="Chiriac C."/>
            <person name="Salcher M."/>
            <person name="Ghai R."/>
            <person name="Kavagutti S V."/>
        </authorList>
    </citation>
    <scope>NUCLEOTIDE SEQUENCE</scope>
</reference>
<dbReference type="Pfam" id="PF00182">
    <property type="entry name" value="Glyco_hydro_19"/>
    <property type="match status" value="1"/>
</dbReference>
<evidence type="ECO:0000259" key="1">
    <source>
        <dbReference type="Pfam" id="PF00182"/>
    </source>
</evidence>
<name>A0A6J5LF34_9CAUD</name>
<dbReference type="InterPro" id="IPR023346">
    <property type="entry name" value="Lysozyme-like_dom_sf"/>
</dbReference>
<feature type="domain" description="Glycoside hydrolase family 19 catalytic" evidence="1">
    <location>
        <begin position="82"/>
        <end position="158"/>
    </location>
</feature>
<dbReference type="SUPFAM" id="SSF53955">
    <property type="entry name" value="Lysozyme-like"/>
    <property type="match status" value="1"/>
</dbReference>